<name>A0A7K1TYD9_9BACT</name>
<dbReference type="RefSeq" id="WP_157304454.1">
    <property type="nucleotide sequence ID" value="NZ_WRXN01000001.1"/>
</dbReference>
<evidence type="ECO:0000313" key="2">
    <source>
        <dbReference type="Proteomes" id="UP000461730"/>
    </source>
</evidence>
<protein>
    <recommendedName>
        <fullName evidence="3">FixH protein</fullName>
    </recommendedName>
</protein>
<proteinExistence type="predicted"/>
<gene>
    <name evidence="1" type="ORF">GO493_02300</name>
</gene>
<dbReference type="EMBL" id="WRXN01000001">
    <property type="protein sequence ID" value="MVT07076.1"/>
    <property type="molecule type" value="Genomic_DNA"/>
</dbReference>
<accession>A0A7K1TYD9</accession>
<dbReference type="Pfam" id="PF05751">
    <property type="entry name" value="FixH"/>
    <property type="match status" value="1"/>
</dbReference>
<organism evidence="1 2">
    <name type="scientific">Chitinophaga tropicalis</name>
    <dbReference type="NCBI Taxonomy" id="2683588"/>
    <lineage>
        <taxon>Bacteria</taxon>
        <taxon>Pseudomonadati</taxon>
        <taxon>Bacteroidota</taxon>
        <taxon>Chitinophagia</taxon>
        <taxon>Chitinophagales</taxon>
        <taxon>Chitinophagaceae</taxon>
        <taxon>Chitinophaga</taxon>
    </lineage>
</organism>
<sequence length="145" mass="16438">MNWGYKIIIVFTLFATGLFFLVGKSMRTPVDMVTSNYYAEELKYQHVIDGRKQAQTLSAPVAVNQSGAALSILFPQEMHGLPLTGNVLFYRASDSRRDVNVALNPDEKGEMLISKSRFLKGNYRVQLQWQAGGKEYYQESYVTVN</sequence>
<reference evidence="1 2" key="1">
    <citation type="submission" date="2019-12" db="EMBL/GenBank/DDBJ databases">
        <title>Chitinophaga sp. strain ysch24 (GDMCC 1.1355), whole genome shotgun sequence.</title>
        <authorList>
            <person name="Zhang X."/>
        </authorList>
    </citation>
    <scope>NUCLEOTIDE SEQUENCE [LARGE SCALE GENOMIC DNA]</scope>
    <source>
        <strain evidence="2">ysch24</strain>
    </source>
</reference>
<keyword evidence="2" id="KW-1185">Reference proteome</keyword>
<dbReference type="InterPro" id="IPR008620">
    <property type="entry name" value="FixH"/>
</dbReference>
<comment type="caution">
    <text evidence="1">The sequence shown here is derived from an EMBL/GenBank/DDBJ whole genome shotgun (WGS) entry which is preliminary data.</text>
</comment>
<dbReference type="Proteomes" id="UP000461730">
    <property type="component" value="Unassembled WGS sequence"/>
</dbReference>
<evidence type="ECO:0000313" key="1">
    <source>
        <dbReference type="EMBL" id="MVT07076.1"/>
    </source>
</evidence>
<evidence type="ECO:0008006" key="3">
    <source>
        <dbReference type="Google" id="ProtNLM"/>
    </source>
</evidence>
<dbReference type="AlphaFoldDB" id="A0A7K1TYD9"/>